<organism evidence="1 2">
    <name type="scientific">Paenibacillus faecis</name>
    <dbReference type="NCBI Taxonomy" id="862114"/>
    <lineage>
        <taxon>Bacteria</taxon>
        <taxon>Bacillati</taxon>
        <taxon>Bacillota</taxon>
        <taxon>Bacilli</taxon>
        <taxon>Bacillales</taxon>
        <taxon>Paenibacillaceae</taxon>
        <taxon>Paenibacillus</taxon>
    </lineage>
</organism>
<evidence type="ECO:0000313" key="2">
    <source>
        <dbReference type="Proteomes" id="UP000325218"/>
    </source>
</evidence>
<dbReference type="OrthoDB" id="2553962at2"/>
<comment type="caution">
    <text evidence="1">The sequence shown here is derived from an EMBL/GenBank/DDBJ whole genome shotgun (WGS) entry which is preliminary data.</text>
</comment>
<gene>
    <name evidence="1" type="ORF">FRY98_02310</name>
</gene>
<dbReference type="RefSeq" id="WP_148450136.1">
    <property type="nucleotide sequence ID" value="NZ_VSDO01000001.1"/>
</dbReference>
<evidence type="ECO:0000313" key="1">
    <source>
        <dbReference type="EMBL" id="TYA14541.1"/>
    </source>
</evidence>
<protein>
    <submittedName>
        <fullName evidence="1">Uncharacterized protein</fullName>
    </submittedName>
</protein>
<accession>A0A5D0CX64</accession>
<proteinExistence type="predicted"/>
<name>A0A5D0CX64_9BACL</name>
<dbReference type="EMBL" id="VSDO01000001">
    <property type="protein sequence ID" value="TYA14541.1"/>
    <property type="molecule type" value="Genomic_DNA"/>
</dbReference>
<sequence>MHDFSLVQEFSMISLNAQRSRHMTTAKKVALRCMAAAVILEAYMEGFMTGPEDQLGVSKEIQATFSSVPYREVFFQDPNFANKRGSLGAWLKRASRLSKRKLSRLETVVSASLLQIGLLEEIPHLMGCDLYFHSAGLSIKEYRCHMQMYPRITERCRAEILEEGAVDEKTICMLWLLRESGCMHDLFSRNELERVAVRMNELHKNNPLARQVYPIRIRHGWELAVKRLLRVKTQFVKTPVGSGVNFIFPIMERAQSVFIETEAWFSNPQERLNDVTRRLESNGHSYTILRTGPIPTLKIDNVEYEAVPQAIYGRVPIHGVRLLPKRSI</sequence>
<dbReference type="AlphaFoldDB" id="A0A5D0CX64"/>
<keyword evidence="2" id="KW-1185">Reference proteome</keyword>
<dbReference type="Proteomes" id="UP000325218">
    <property type="component" value="Unassembled WGS sequence"/>
</dbReference>
<reference evidence="1 2" key="1">
    <citation type="submission" date="2019-08" db="EMBL/GenBank/DDBJ databases">
        <title>Genome sequencing of Paenibacillus faecis DSM 23593(T).</title>
        <authorList>
            <person name="Kook J.-K."/>
            <person name="Park S.-N."/>
            <person name="Lim Y.K."/>
        </authorList>
    </citation>
    <scope>NUCLEOTIDE SEQUENCE [LARGE SCALE GENOMIC DNA]</scope>
    <source>
        <strain evidence="1 2">DSM 23593</strain>
    </source>
</reference>